<evidence type="ECO:0000256" key="1">
    <source>
        <dbReference type="ARBA" id="ARBA00005254"/>
    </source>
</evidence>
<dbReference type="InterPro" id="IPR029045">
    <property type="entry name" value="ClpP/crotonase-like_dom_sf"/>
</dbReference>
<dbReference type="PANTHER" id="PTHR43459">
    <property type="entry name" value="ENOYL-COA HYDRATASE"/>
    <property type="match status" value="1"/>
</dbReference>
<dbReference type="NCBIfam" id="NF005595">
    <property type="entry name" value="PRK07327.1"/>
    <property type="match status" value="1"/>
</dbReference>
<accession>A0A918UHZ3</accession>
<sequence>MERQLMNGRYDQFTDLAFEQPAPHVLRVILNRPGRMNAVNAQLHRQLHEIWPVIDRDPDVRVVILTGAGRAFCAGGDMGDIAAEAETDSEQVFVSNFRAARELVDVLINFSKPVVSAINGPAVGAGLALALLSDISIAARDAKLLDGHLRIGLTAGDHAAIIWPLLCGMAKAKLHLMTNRPLTGEDAANCNLISMAVDKSELEATALEVAQELAAVAPTALAMTKHVLNHWLREKRAIFELSAAFEMVNMAGGDAREAIRAMNAGSSPIFRPRTHHI</sequence>
<dbReference type="InterPro" id="IPR014748">
    <property type="entry name" value="Enoyl-CoA_hydra_C"/>
</dbReference>
<proteinExistence type="inferred from homology"/>
<keyword evidence="4" id="KW-1185">Reference proteome</keyword>
<protein>
    <submittedName>
        <fullName evidence="3">Enoyl-CoA hydratase</fullName>
    </submittedName>
</protein>
<evidence type="ECO:0000256" key="2">
    <source>
        <dbReference type="RuleBase" id="RU003707"/>
    </source>
</evidence>
<evidence type="ECO:0000313" key="4">
    <source>
        <dbReference type="Proteomes" id="UP000648075"/>
    </source>
</evidence>
<dbReference type="PANTHER" id="PTHR43459:SF3">
    <property type="entry name" value="ENOYL-COA HYDRATASE ECHA15 (ENOYL HYDRASE) (UNSATURATED ACYL-COA HYDRATASE) (CROTONASE)-RELATED"/>
    <property type="match status" value="1"/>
</dbReference>
<dbReference type="GO" id="GO:0003824">
    <property type="term" value="F:catalytic activity"/>
    <property type="evidence" value="ECO:0007669"/>
    <property type="project" value="InterPro"/>
</dbReference>
<dbReference type="InterPro" id="IPR001753">
    <property type="entry name" value="Enoyl-CoA_hydra/iso"/>
</dbReference>
<organism evidence="3 4">
    <name type="scientific">Novosphingobium colocasiae</name>
    <dbReference type="NCBI Taxonomy" id="1256513"/>
    <lineage>
        <taxon>Bacteria</taxon>
        <taxon>Pseudomonadati</taxon>
        <taxon>Pseudomonadota</taxon>
        <taxon>Alphaproteobacteria</taxon>
        <taxon>Sphingomonadales</taxon>
        <taxon>Sphingomonadaceae</taxon>
        <taxon>Novosphingobium</taxon>
    </lineage>
</organism>
<name>A0A918UHZ3_9SPHN</name>
<comment type="caution">
    <text evidence="3">The sequence shown here is derived from an EMBL/GenBank/DDBJ whole genome shotgun (WGS) entry which is preliminary data.</text>
</comment>
<dbReference type="Pfam" id="PF00378">
    <property type="entry name" value="ECH_1"/>
    <property type="match status" value="1"/>
</dbReference>
<reference evidence="3" key="1">
    <citation type="journal article" date="2014" name="Int. J. Syst. Evol. Microbiol.">
        <title>Complete genome sequence of Corynebacterium casei LMG S-19264T (=DSM 44701T), isolated from a smear-ripened cheese.</title>
        <authorList>
            <consortium name="US DOE Joint Genome Institute (JGI-PGF)"/>
            <person name="Walter F."/>
            <person name="Albersmeier A."/>
            <person name="Kalinowski J."/>
            <person name="Ruckert C."/>
        </authorList>
    </citation>
    <scope>NUCLEOTIDE SEQUENCE</scope>
    <source>
        <strain evidence="3">KCTC 32255</strain>
    </source>
</reference>
<dbReference type="PROSITE" id="PS00166">
    <property type="entry name" value="ENOYL_COA_HYDRATASE"/>
    <property type="match status" value="1"/>
</dbReference>
<dbReference type="InterPro" id="IPR018376">
    <property type="entry name" value="Enoyl-CoA_hyd/isom_CS"/>
</dbReference>
<dbReference type="EMBL" id="BMZA01000012">
    <property type="protein sequence ID" value="GGZ11161.1"/>
    <property type="molecule type" value="Genomic_DNA"/>
</dbReference>
<dbReference type="Gene3D" id="3.90.226.10">
    <property type="entry name" value="2-enoyl-CoA Hydratase, Chain A, domain 1"/>
    <property type="match status" value="1"/>
</dbReference>
<dbReference type="SUPFAM" id="SSF52096">
    <property type="entry name" value="ClpP/crotonase"/>
    <property type="match status" value="1"/>
</dbReference>
<reference evidence="3" key="2">
    <citation type="submission" date="2020-09" db="EMBL/GenBank/DDBJ databases">
        <authorList>
            <person name="Sun Q."/>
            <person name="Kim S."/>
        </authorList>
    </citation>
    <scope>NUCLEOTIDE SEQUENCE</scope>
    <source>
        <strain evidence="3">KCTC 32255</strain>
    </source>
</reference>
<dbReference type="Gene3D" id="1.10.12.10">
    <property type="entry name" value="Lyase 2-enoyl-coa Hydratase, Chain A, domain 2"/>
    <property type="match status" value="1"/>
</dbReference>
<dbReference type="CDD" id="cd06558">
    <property type="entry name" value="crotonase-like"/>
    <property type="match status" value="1"/>
</dbReference>
<dbReference type="Proteomes" id="UP000648075">
    <property type="component" value="Unassembled WGS sequence"/>
</dbReference>
<dbReference type="AlphaFoldDB" id="A0A918UHZ3"/>
<evidence type="ECO:0000313" key="3">
    <source>
        <dbReference type="EMBL" id="GGZ11161.1"/>
    </source>
</evidence>
<comment type="similarity">
    <text evidence="1 2">Belongs to the enoyl-CoA hydratase/isomerase family.</text>
</comment>
<gene>
    <name evidence="3" type="ORF">GCM10011614_27620</name>
</gene>